<reference evidence="2 3" key="1">
    <citation type="submission" date="2020-05" db="EMBL/GenBank/DDBJ databases">
        <title>Identification and distribution of gene clusters putatively required for synthesis of sphingolipid metabolism inhibitors in phylogenetically diverse species of the filamentous fungus Fusarium.</title>
        <authorList>
            <person name="Kim H.-S."/>
            <person name="Busman M."/>
            <person name="Brown D.W."/>
            <person name="Divon H."/>
            <person name="Uhlig S."/>
            <person name="Proctor R.H."/>
        </authorList>
    </citation>
    <scope>NUCLEOTIDE SEQUENCE [LARGE SCALE GENOMIC DNA]</scope>
    <source>
        <strain evidence="2 3">NRRL 26131</strain>
    </source>
</reference>
<sequence length="69" mass="7443">MENQATEAFSSMKDLTDALVGGSGWLENPDAADRKRVEKHLDEEANLDSESDFSGNDSDPGVCQNAVVQ</sequence>
<feature type="region of interest" description="Disordered" evidence="1">
    <location>
        <begin position="21"/>
        <end position="69"/>
    </location>
</feature>
<name>A0A8H6DK49_9HYPO</name>
<dbReference type="Proteomes" id="UP000532311">
    <property type="component" value="Unassembled WGS sequence"/>
</dbReference>
<organism evidence="2 3">
    <name type="scientific">Fusarium globosum</name>
    <dbReference type="NCBI Taxonomy" id="78864"/>
    <lineage>
        <taxon>Eukaryota</taxon>
        <taxon>Fungi</taxon>
        <taxon>Dikarya</taxon>
        <taxon>Ascomycota</taxon>
        <taxon>Pezizomycotina</taxon>
        <taxon>Sordariomycetes</taxon>
        <taxon>Hypocreomycetidae</taxon>
        <taxon>Hypocreales</taxon>
        <taxon>Nectriaceae</taxon>
        <taxon>Fusarium</taxon>
        <taxon>Fusarium fujikuroi species complex</taxon>
    </lineage>
</organism>
<evidence type="ECO:0000313" key="2">
    <source>
        <dbReference type="EMBL" id="KAF5719834.1"/>
    </source>
</evidence>
<comment type="caution">
    <text evidence="2">The sequence shown here is derived from an EMBL/GenBank/DDBJ whole genome shotgun (WGS) entry which is preliminary data.</text>
</comment>
<dbReference type="AlphaFoldDB" id="A0A8H6DK49"/>
<dbReference type="EMBL" id="JAAQPF010000029">
    <property type="protein sequence ID" value="KAF5719834.1"/>
    <property type="molecule type" value="Genomic_DNA"/>
</dbReference>
<accession>A0A8H6DK49</accession>
<evidence type="ECO:0000313" key="3">
    <source>
        <dbReference type="Proteomes" id="UP000532311"/>
    </source>
</evidence>
<evidence type="ECO:0000256" key="1">
    <source>
        <dbReference type="SAM" id="MobiDB-lite"/>
    </source>
</evidence>
<protein>
    <submittedName>
        <fullName evidence="2">Uncharacterized protein</fullName>
    </submittedName>
</protein>
<feature type="compositionally biased region" description="Basic and acidic residues" evidence="1">
    <location>
        <begin position="31"/>
        <end position="43"/>
    </location>
</feature>
<keyword evidence="3" id="KW-1185">Reference proteome</keyword>
<gene>
    <name evidence="2" type="ORF">FGLOB1_1032</name>
</gene>
<proteinExistence type="predicted"/>